<dbReference type="PANTHER" id="PTHR33619">
    <property type="entry name" value="POLYSACCHARIDE EXPORT PROTEIN GFCE-RELATED"/>
    <property type="match status" value="1"/>
</dbReference>
<evidence type="ECO:0000256" key="1">
    <source>
        <dbReference type="ARBA" id="ARBA00022729"/>
    </source>
</evidence>
<accession>A0ABS9Q9V8</accession>
<keyword evidence="7" id="KW-1185">Reference proteome</keyword>
<keyword evidence="2" id="KW-0175">Coiled coil</keyword>
<evidence type="ECO:0000256" key="3">
    <source>
        <dbReference type="SAM" id="SignalP"/>
    </source>
</evidence>
<name>A0ABS9Q9V8_9HYPH</name>
<evidence type="ECO:0000256" key="2">
    <source>
        <dbReference type="SAM" id="Coils"/>
    </source>
</evidence>
<dbReference type="EMBL" id="JAKREW010000002">
    <property type="protein sequence ID" value="MCG7504183.1"/>
    <property type="molecule type" value="Genomic_DNA"/>
</dbReference>
<dbReference type="Pfam" id="PF25994">
    <property type="entry name" value="HH_AprE"/>
    <property type="match status" value="1"/>
</dbReference>
<comment type="caution">
    <text evidence="6">The sequence shown here is derived from an EMBL/GenBank/DDBJ whole genome shotgun (WGS) entry which is preliminary data.</text>
</comment>
<feature type="domain" description="AprE-like long alpha-helical hairpin" evidence="5">
    <location>
        <begin position="171"/>
        <end position="351"/>
    </location>
</feature>
<dbReference type="Proteomes" id="UP001201701">
    <property type="component" value="Unassembled WGS sequence"/>
</dbReference>
<organism evidence="6 7">
    <name type="scientific">Mesorhizobium retamae</name>
    <dbReference type="NCBI Taxonomy" id="2912854"/>
    <lineage>
        <taxon>Bacteria</taxon>
        <taxon>Pseudomonadati</taxon>
        <taxon>Pseudomonadota</taxon>
        <taxon>Alphaproteobacteria</taxon>
        <taxon>Hyphomicrobiales</taxon>
        <taxon>Phyllobacteriaceae</taxon>
        <taxon>Mesorhizobium</taxon>
    </lineage>
</organism>
<dbReference type="InterPro" id="IPR058781">
    <property type="entry name" value="HH_AprE-like"/>
</dbReference>
<evidence type="ECO:0000259" key="4">
    <source>
        <dbReference type="Pfam" id="PF02563"/>
    </source>
</evidence>
<dbReference type="PANTHER" id="PTHR33619:SF3">
    <property type="entry name" value="POLYSACCHARIDE EXPORT PROTEIN GFCE-RELATED"/>
    <property type="match status" value="1"/>
</dbReference>
<feature type="domain" description="Polysaccharide export protein N-terminal" evidence="4">
    <location>
        <begin position="31"/>
        <end position="118"/>
    </location>
</feature>
<evidence type="ECO:0000313" key="7">
    <source>
        <dbReference type="Proteomes" id="UP001201701"/>
    </source>
</evidence>
<dbReference type="Gene3D" id="3.30.1950.10">
    <property type="entry name" value="wza like domain"/>
    <property type="match status" value="1"/>
</dbReference>
<dbReference type="InterPro" id="IPR049712">
    <property type="entry name" value="Poly_export"/>
</dbReference>
<evidence type="ECO:0000313" key="6">
    <source>
        <dbReference type="EMBL" id="MCG7504183.1"/>
    </source>
</evidence>
<feature type="coiled-coil region" evidence="2">
    <location>
        <begin position="236"/>
        <end position="329"/>
    </location>
</feature>
<reference evidence="6 7" key="1">
    <citation type="submission" date="2022-02" db="EMBL/GenBank/DDBJ databases">
        <title>Draft genome sequence of Mezorhizobium retamae strain IRAMC:0171 isolated from Retama raetam nodules.</title>
        <authorList>
            <person name="Bengaied R."/>
            <person name="Sbissi I."/>
            <person name="Huber K."/>
            <person name="Ghodbane F."/>
            <person name="Nouioui I."/>
            <person name="Tarhouni M."/>
            <person name="Gtari M."/>
        </authorList>
    </citation>
    <scope>NUCLEOTIDE SEQUENCE [LARGE SCALE GENOMIC DNA]</scope>
    <source>
        <strain evidence="6 7">IRAMC:0171</strain>
    </source>
</reference>
<dbReference type="Pfam" id="PF02563">
    <property type="entry name" value="Poly_export"/>
    <property type="match status" value="1"/>
</dbReference>
<sequence length="423" mass="45928">MRNYRAIAAFGPFIRVFVCFGLLLTATFAAAAADGYRLDAMDKLRIRVAEWQSAEGAVRDWATISGDYSVNPTGEISLPFVGELEVKGKTTTEVATAIAAGLQQKLGLPDRPEASVEIAEFRPVFLAGDVQTPGKYPYAPGLTVLKAMSLAGGLRRADNGGTGGVRDFIQAQGNYDVLVAQRNGLLARRARLVAEADNKDQIDFPQELNKSEVGRKLMADETALKEAREKRLRLQLTALDDLKKLLQSEIESLTKKIATQNRQVELSKAELKSISGLAEKGLVVNQRILNLERTSAELEGQVLDLETASLRAKQDIAKATQDATKLQNDRDTEVAQSRQETEADLEQLNYKMGMYSGLMTEAMSRAPDAARTAGNGAEPIISYSIVRMGEDGKDSQTVADENTPVLPGDVIKIEVAGPRVTSN</sequence>
<dbReference type="RefSeq" id="WP_239362233.1">
    <property type="nucleotide sequence ID" value="NZ_JAKREW010000002.1"/>
</dbReference>
<protein>
    <submittedName>
        <fullName evidence="6">Polysaccharide biosynthesis/export family protein</fullName>
    </submittedName>
</protein>
<feature type="chain" id="PRO_5047096069" evidence="3">
    <location>
        <begin position="32"/>
        <end position="423"/>
    </location>
</feature>
<keyword evidence="1 3" id="KW-0732">Signal</keyword>
<dbReference type="InterPro" id="IPR003715">
    <property type="entry name" value="Poly_export_N"/>
</dbReference>
<feature type="signal peptide" evidence="3">
    <location>
        <begin position="1"/>
        <end position="31"/>
    </location>
</feature>
<evidence type="ECO:0000259" key="5">
    <source>
        <dbReference type="Pfam" id="PF25994"/>
    </source>
</evidence>
<proteinExistence type="predicted"/>
<gene>
    <name evidence="6" type="ORF">L4923_04040</name>
</gene>